<comment type="caution">
    <text evidence="5">The sequence shown here is derived from an EMBL/GenBank/DDBJ whole genome shotgun (WGS) entry which is preliminary data.</text>
</comment>
<evidence type="ECO:0000313" key="5">
    <source>
        <dbReference type="EMBL" id="PUU81984.1"/>
    </source>
</evidence>
<dbReference type="Pfam" id="PF00411">
    <property type="entry name" value="Ribosomal_S11"/>
    <property type="match status" value="1"/>
</dbReference>
<keyword evidence="2" id="KW-0689">Ribosomal protein</keyword>
<dbReference type="GO" id="GO:0003735">
    <property type="term" value="F:structural constituent of ribosome"/>
    <property type="evidence" value="ECO:0007669"/>
    <property type="project" value="InterPro"/>
</dbReference>
<proteinExistence type="inferred from homology"/>
<protein>
    <recommendedName>
        <fullName evidence="7">Translational machinery component</fullName>
    </recommendedName>
</protein>
<feature type="compositionally biased region" description="Low complexity" evidence="4">
    <location>
        <begin position="50"/>
        <end position="67"/>
    </location>
</feature>
<dbReference type="GO" id="GO:1990904">
    <property type="term" value="C:ribonucleoprotein complex"/>
    <property type="evidence" value="ECO:0007669"/>
    <property type="project" value="UniProtKB-KW"/>
</dbReference>
<evidence type="ECO:0000313" key="6">
    <source>
        <dbReference type="Proteomes" id="UP000244722"/>
    </source>
</evidence>
<keyword evidence="6" id="KW-1185">Reference proteome</keyword>
<dbReference type="HAMAP" id="MF_01310">
    <property type="entry name" value="Ribosomal_uS11"/>
    <property type="match status" value="1"/>
</dbReference>
<dbReference type="SUPFAM" id="SSF53137">
    <property type="entry name" value="Translational machinery components"/>
    <property type="match status" value="1"/>
</dbReference>
<accession>A0A2T7A2P0</accession>
<dbReference type="GO" id="GO:0005840">
    <property type="term" value="C:ribosome"/>
    <property type="evidence" value="ECO:0007669"/>
    <property type="project" value="UniProtKB-KW"/>
</dbReference>
<dbReference type="Gene3D" id="3.30.420.80">
    <property type="entry name" value="Ribosomal protein S11"/>
    <property type="match status" value="1"/>
</dbReference>
<dbReference type="GO" id="GO:0006412">
    <property type="term" value="P:translation"/>
    <property type="evidence" value="ECO:0007669"/>
    <property type="project" value="InterPro"/>
</dbReference>
<feature type="region of interest" description="Disordered" evidence="4">
    <location>
        <begin position="14"/>
        <end position="76"/>
    </location>
</feature>
<evidence type="ECO:0008006" key="7">
    <source>
        <dbReference type="Google" id="ProtNLM"/>
    </source>
</evidence>
<dbReference type="AlphaFoldDB" id="A0A2T7A2P0"/>
<evidence type="ECO:0000256" key="3">
    <source>
        <dbReference type="ARBA" id="ARBA00023274"/>
    </source>
</evidence>
<dbReference type="Proteomes" id="UP000244722">
    <property type="component" value="Unassembled WGS sequence"/>
</dbReference>
<dbReference type="STRING" id="42251.A0A2T7A2P0"/>
<evidence type="ECO:0000256" key="2">
    <source>
        <dbReference type="ARBA" id="ARBA00022980"/>
    </source>
</evidence>
<comment type="similarity">
    <text evidence="1">Belongs to the universal ribosomal protein uS11 family.</text>
</comment>
<evidence type="ECO:0000256" key="4">
    <source>
        <dbReference type="SAM" id="MobiDB-lite"/>
    </source>
</evidence>
<keyword evidence="3" id="KW-0687">Ribonucleoprotein</keyword>
<evidence type="ECO:0000256" key="1">
    <source>
        <dbReference type="ARBA" id="ARBA00006194"/>
    </source>
</evidence>
<dbReference type="OrthoDB" id="1654884at2759"/>
<dbReference type="EMBL" id="NESQ01000035">
    <property type="protein sequence ID" value="PUU81984.1"/>
    <property type="molecule type" value="Genomic_DNA"/>
</dbReference>
<dbReference type="InterPro" id="IPR001971">
    <property type="entry name" value="Ribosomal_uS11"/>
</dbReference>
<reference evidence="5 6" key="1">
    <citation type="submission" date="2017-04" db="EMBL/GenBank/DDBJ databases">
        <title>Draft genome sequence of Tuber borchii Vittad., a whitish edible truffle.</title>
        <authorList>
            <consortium name="DOE Joint Genome Institute"/>
            <person name="Murat C."/>
            <person name="Kuo A."/>
            <person name="Barry K.W."/>
            <person name="Clum A."/>
            <person name="Dockter R.B."/>
            <person name="Fauchery L."/>
            <person name="Iotti M."/>
            <person name="Kohler A."/>
            <person name="Labutti K."/>
            <person name="Lindquist E.A."/>
            <person name="Lipzen A."/>
            <person name="Ohm R.A."/>
            <person name="Wang M."/>
            <person name="Grigoriev I.V."/>
            <person name="Zambonelli A."/>
            <person name="Martin F.M."/>
        </authorList>
    </citation>
    <scope>NUCLEOTIDE SEQUENCE [LARGE SCALE GENOMIC DNA]</scope>
    <source>
        <strain evidence="5 6">Tbo3840</strain>
    </source>
</reference>
<dbReference type="PANTHER" id="PTHR11759">
    <property type="entry name" value="40S RIBOSOMAL PROTEIN S14/30S RIBOSOMAL PROTEIN S11"/>
    <property type="match status" value="1"/>
</dbReference>
<sequence length="215" mass="23532">MPFRIPPLLRNGLHIRLPRPTLPPQPNHQSIPHHRTASLPPMTPTPTLPSNPTTTASTTTTTRSSPIPFTPDPLDDDGLPLIGDYPTFSETGGSIDLYHLHVYSPRHNCHIAYTKPNNDCIISKSTGNVGIKGAAKGSFDAAFQLASHVLGKIAEMDAVPRNLELVLRDFGPGREAFMKALMGREGQFLRGSIRRVTDSTRVKFGGTRSKALRRL</sequence>
<gene>
    <name evidence="5" type="ORF">B9Z19DRAFT_1075929</name>
</gene>
<organism evidence="5 6">
    <name type="scientific">Tuber borchii</name>
    <name type="common">White truffle</name>
    <dbReference type="NCBI Taxonomy" id="42251"/>
    <lineage>
        <taxon>Eukaryota</taxon>
        <taxon>Fungi</taxon>
        <taxon>Dikarya</taxon>
        <taxon>Ascomycota</taxon>
        <taxon>Pezizomycotina</taxon>
        <taxon>Pezizomycetes</taxon>
        <taxon>Pezizales</taxon>
        <taxon>Tuberaceae</taxon>
        <taxon>Tuber</taxon>
    </lineage>
</organism>
<name>A0A2T7A2P0_TUBBO</name>
<dbReference type="InterPro" id="IPR036967">
    <property type="entry name" value="Ribosomal_uS11_sf"/>
</dbReference>